<dbReference type="SUPFAM" id="SSF53756">
    <property type="entry name" value="UDP-Glycosyltransferase/glycogen phosphorylase"/>
    <property type="match status" value="1"/>
</dbReference>
<gene>
    <name evidence="7" type="ORF">EAV92_06335</name>
</gene>
<dbReference type="RefSeq" id="WP_123040281.1">
    <property type="nucleotide sequence ID" value="NZ_CP033433.1"/>
</dbReference>
<keyword evidence="4" id="KW-0808">Transferase</keyword>
<dbReference type="EMBL" id="CP033433">
    <property type="protein sequence ID" value="AYQ72221.1"/>
    <property type="molecule type" value="Genomic_DNA"/>
</dbReference>
<evidence type="ECO:0000256" key="1">
    <source>
        <dbReference type="ARBA" id="ARBA00004370"/>
    </source>
</evidence>
<protein>
    <submittedName>
        <fullName evidence="7">Galactosyldiacylglycerol synthase</fullName>
    </submittedName>
</protein>
<reference evidence="7 8" key="1">
    <citation type="submission" date="2018-10" db="EMBL/GenBank/DDBJ databases">
        <title>Genome Sequence of Cohnella sp.</title>
        <authorList>
            <person name="Srinivasan S."/>
            <person name="Kim M.K."/>
        </authorList>
    </citation>
    <scope>NUCLEOTIDE SEQUENCE [LARGE SCALE GENOMIC DNA]</scope>
    <source>
        <strain evidence="7 8">18JY8-7</strain>
    </source>
</reference>
<name>A0A3G3JWJ4_9BACL</name>
<accession>A0A3G3JWJ4</accession>
<organism evidence="7 8">
    <name type="scientific">Cohnella candidum</name>
    <dbReference type="NCBI Taxonomy" id="2674991"/>
    <lineage>
        <taxon>Bacteria</taxon>
        <taxon>Bacillati</taxon>
        <taxon>Bacillota</taxon>
        <taxon>Bacilli</taxon>
        <taxon>Bacillales</taxon>
        <taxon>Paenibacillaceae</taxon>
        <taxon>Cohnella</taxon>
    </lineage>
</organism>
<dbReference type="PANTHER" id="PTHR43025:SF3">
    <property type="entry name" value="MONOGALACTOSYLDIACYLGLYCEROL SYNTHASE 1, CHLOROPLASTIC"/>
    <property type="match status" value="1"/>
</dbReference>
<evidence type="ECO:0000259" key="5">
    <source>
        <dbReference type="Pfam" id="PF04101"/>
    </source>
</evidence>
<dbReference type="GO" id="GO:0009247">
    <property type="term" value="P:glycolipid biosynthetic process"/>
    <property type="evidence" value="ECO:0007669"/>
    <property type="project" value="InterPro"/>
</dbReference>
<dbReference type="InterPro" id="IPR050519">
    <property type="entry name" value="Glycosyltransf_28_UgtP"/>
</dbReference>
<dbReference type="Pfam" id="PF04101">
    <property type="entry name" value="Glyco_tran_28_C"/>
    <property type="match status" value="1"/>
</dbReference>
<dbReference type="GO" id="GO:0016020">
    <property type="term" value="C:membrane"/>
    <property type="evidence" value="ECO:0007669"/>
    <property type="project" value="UniProtKB-SubCell"/>
</dbReference>
<evidence type="ECO:0000256" key="4">
    <source>
        <dbReference type="ARBA" id="ARBA00022679"/>
    </source>
</evidence>
<dbReference type="PANTHER" id="PTHR43025">
    <property type="entry name" value="MONOGALACTOSYLDIACYLGLYCEROL SYNTHASE"/>
    <property type="match status" value="1"/>
</dbReference>
<comment type="similarity">
    <text evidence="2">Belongs to the glycosyltransferase 28 family.</text>
</comment>
<dbReference type="GO" id="GO:0016758">
    <property type="term" value="F:hexosyltransferase activity"/>
    <property type="evidence" value="ECO:0007669"/>
    <property type="project" value="InterPro"/>
</dbReference>
<feature type="domain" description="Glycosyl transferase family 28 C-terminal" evidence="5">
    <location>
        <begin position="227"/>
        <end position="329"/>
    </location>
</feature>
<keyword evidence="8" id="KW-1185">Reference proteome</keyword>
<evidence type="ECO:0000256" key="2">
    <source>
        <dbReference type="ARBA" id="ARBA00006962"/>
    </source>
</evidence>
<evidence type="ECO:0000256" key="3">
    <source>
        <dbReference type="ARBA" id="ARBA00022676"/>
    </source>
</evidence>
<evidence type="ECO:0000313" key="8">
    <source>
        <dbReference type="Proteomes" id="UP000269097"/>
    </source>
</evidence>
<dbReference type="Proteomes" id="UP000269097">
    <property type="component" value="Chromosome"/>
</dbReference>
<evidence type="ECO:0000313" key="7">
    <source>
        <dbReference type="EMBL" id="AYQ72221.1"/>
    </source>
</evidence>
<sequence length="393" mass="43694">MRENPCILIIYATFGDGHVQAAESIRQSFAALGIGRVHLVDLFAEAHPNLNAISRKTYLLSSAYFPRLYGFSYDFTNRLRPDPMYSRLFHSVGRRKLREIVDRLKPDAVIHTFPYLAMAELSERLALGIPTFTVLTDYVLHSRWVHPDTDRYYVATEGLKRSLAASGIADDRIAVSGIPIRGVFSQRLDRDSACSELGLDPARKYALVSAGAYGVQGHLNKMVRTLLEHSDCDVLLVCGKNRNLLRKMETAFAGEPRVHAMGFVERMEAWMAIAWCLITKAGAMTLTEAISQSLPVIVYRPLPGQERGNAQVLSDLGAVLTARHSEELRECLRTLHSQTARTKLTDAMSGLHVPGSSDRIASDILRKLSAVKHPHADWGRRTASQAVSLSRTN</sequence>
<comment type="subcellular location">
    <subcellularLocation>
        <location evidence="1">Membrane</location>
    </subcellularLocation>
</comment>
<evidence type="ECO:0000259" key="6">
    <source>
        <dbReference type="Pfam" id="PF06925"/>
    </source>
</evidence>
<feature type="domain" description="Diacylglycerol glucosyltransferase N-terminal" evidence="6">
    <location>
        <begin position="18"/>
        <end position="180"/>
    </location>
</feature>
<proteinExistence type="inferred from homology"/>
<dbReference type="InterPro" id="IPR007235">
    <property type="entry name" value="Glyco_trans_28_C"/>
</dbReference>
<dbReference type="Pfam" id="PF06925">
    <property type="entry name" value="MGDG_synth"/>
    <property type="match status" value="1"/>
</dbReference>
<dbReference type="Gene3D" id="3.40.50.2000">
    <property type="entry name" value="Glycogen Phosphorylase B"/>
    <property type="match status" value="1"/>
</dbReference>
<dbReference type="KEGG" id="coh:EAV92_06335"/>
<dbReference type="InterPro" id="IPR009695">
    <property type="entry name" value="Diacylglyc_glucosyltr_N"/>
</dbReference>
<keyword evidence="3" id="KW-0328">Glycosyltransferase</keyword>
<dbReference type="AlphaFoldDB" id="A0A3G3JWJ4"/>